<dbReference type="InterPro" id="IPR047146">
    <property type="entry name" value="Cyt_P450_E_CYP52_fungi"/>
</dbReference>
<evidence type="ECO:0000256" key="6">
    <source>
        <dbReference type="ARBA" id="ARBA00023033"/>
    </source>
</evidence>
<evidence type="ECO:0000256" key="7">
    <source>
        <dbReference type="RuleBase" id="RU000461"/>
    </source>
</evidence>
<reference evidence="8 9" key="1">
    <citation type="journal article" date="2023" name="IMA Fungus">
        <title>Comparative genomic study of the Penicillium genus elucidates a diverse pangenome and 15 lateral gene transfer events.</title>
        <authorList>
            <person name="Petersen C."/>
            <person name="Sorensen T."/>
            <person name="Nielsen M.R."/>
            <person name="Sondergaard T.E."/>
            <person name="Sorensen J.L."/>
            <person name="Fitzpatrick D.A."/>
            <person name="Frisvad J.C."/>
            <person name="Nielsen K.L."/>
        </authorList>
    </citation>
    <scope>NUCLEOTIDE SEQUENCE [LARGE SCALE GENOMIC DNA]</scope>
    <source>
        <strain evidence="8 9">IBT 35679</strain>
    </source>
</reference>
<dbReference type="InterPro" id="IPR002974">
    <property type="entry name" value="Cyt_P450_E_CYP52_ascomycetes"/>
</dbReference>
<evidence type="ECO:0000313" key="8">
    <source>
        <dbReference type="EMBL" id="KAJ5522873.1"/>
    </source>
</evidence>
<comment type="similarity">
    <text evidence="2 7">Belongs to the cytochrome P450 family.</text>
</comment>
<dbReference type="PROSITE" id="PS00086">
    <property type="entry name" value="CYTOCHROME_P450"/>
    <property type="match status" value="1"/>
</dbReference>
<dbReference type="CDD" id="cd11063">
    <property type="entry name" value="CYP52"/>
    <property type="match status" value="1"/>
</dbReference>
<keyword evidence="9" id="KW-1185">Reference proteome</keyword>
<dbReference type="GO" id="GO:0005506">
    <property type="term" value="F:iron ion binding"/>
    <property type="evidence" value="ECO:0007669"/>
    <property type="project" value="InterPro"/>
</dbReference>
<dbReference type="PANTHER" id="PTHR24287">
    <property type="entry name" value="P450, PUTATIVE (EUROFUNG)-RELATED"/>
    <property type="match status" value="1"/>
</dbReference>
<gene>
    <name evidence="8" type="ORF">N7494_013303</name>
</gene>
<keyword evidence="5 7" id="KW-0408">Iron</keyword>
<comment type="caution">
    <text evidence="8">The sequence shown here is derived from an EMBL/GenBank/DDBJ whole genome shotgun (WGS) entry which is preliminary data.</text>
</comment>
<accession>A0AAD6CH62</accession>
<keyword evidence="7" id="KW-0349">Heme</keyword>
<evidence type="ECO:0000256" key="4">
    <source>
        <dbReference type="ARBA" id="ARBA00023002"/>
    </source>
</evidence>
<dbReference type="GO" id="GO:0016712">
    <property type="term" value="F:oxidoreductase activity, acting on paired donors, with incorporation or reduction of molecular oxygen, reduced flavin or flavoprotein as one donor, and incorporation of one atom of oxygen"/>
    <property type="evidence" value="ECO:0007669"/>
    <property type="project" value="InterPro"/>
</dbReference>
<keyword evidence="4 7" id="KW-0560">Oxidoreductase</keyword>
<dbReference type="Pfam" id="PF00067">
    <property type="entry name" value="p450"/>
    <property type="match status" value="1"/>
</dbReference>
<name>A0AAD6CH62_9EURO</name>
<protein>
    <submittedName>
        <fullName evidence="8">Cytochrome P450 E-class CYP52</fullName>
    </submittedName>
</protein>
<dbReference type="SUPFAM" id="SSF48264">
    <property type="entry name" value="Cytochrome P450"/>
    <property type="match status" value="1"/>
</dbReference>
<evidence type="ECO:0000256" key="3">
    <source>
        <dbReference type="ARBA" id="ARBA00022723"/>
    </source>
</evidence>
<dbReference type="GO" id="GO:0020037">
    <property type="term" value="F:heme binding"/>
    <property type="evidence" value="ECO:0007669"/>
    <property type="project" value="InterPro"/>
</dbReference>
<dbReference type="Gene3D" id="1.10.630.10">
    <property type="entry name" value="Cytochrome P450"/>
    <property type="match status" value="1"/>
</dbReference>
<evidence type="ECO:0000256" key="1">
    <source>
        <dbReference type="ARBA" id="ARBA00001971"/>
    </source>
</evidence>
<organism evidence="8 9">
    <name type="scientific">Penicillium frequentans</name>
    <dbReference type="NCBI Taxonomy" id="3151616"/>
    <lineage>
        <taxon>Eukaryota</taxon>
        <taxon>Fungi</taxon>
        <taxon>Dikarya</taxon>
        <taxon>Ascomycota</taxon>
        <taxon>Pezizomycotina</taxon>
        <taxon>Eurotiomycetes</taxon>
        <taxon>Eurotiomycetidae</taxon>
        <taxon>Eurotiales</taxon>
        <taxon>Aspergillaceae</taxon>
        <taxon>Penicillium</taxon>
    </lineage>
</organism>
<dbReference type="InterPro" id="IPR001128">
    <property type="entry name" value="Cyt_P450"/>
</dbReference>
<sequence length="509" mass="58339">MAPAPPGRKDISGFLGYIVYHILQAWRRYTRDKSFGDAHGCLPMKTWIPYRWPLGLDILKRQYDALPEQRLLLFQSQYFEKLGPNMTFNIFGKQGYITADPENIKSILSTHFEDWCLGSRRRGLMPMLGKGIFTQDDREWMNSRRLLGIQFKNIHVQDCKVFDEHVTELIRKIHGKIRPRGGLVDLQPFFFRLTLATTTALIFGEEVSHSTAMLDEFEKAFDYASYVSAIRLRLADLEWIWKPAKFTAACAVVKGYADHFVQTALHDRHRHGEKQALEKHGFILTLFEELQDPVLVRDQLVHLMIAGRDTTACLLSWVFFLLVRHPEALEELRKEIRDKTDNFGELSRAGISKMQYLRCVINETHRLYPQLPVNVRVASRTTFIPKGGGSDGKSPVLIPEGTGVGYSVYHMHRSKSLYGEDANSFRPERWLGPELKSIGWGFMPFSRGPRACLGMDFALTEASYAIVRIIKEFPTLRLPPEMPIVPPGEERQILTIVVRSAEGCKVLLN</sequence>
<evidence type="ECO:0000256" key="5">
    <source>
        <dbReference type="ARBA" id="ARBA00023004"/>
    </source>
</evidence>
<evidence type="ECO:0000313" key="9">
    <source>
        <dbReference type="Proteomes" id="UP001220324"/>
    </source>
</evidence>
<dbReference type="GO" id="GO:0043386">
    <property type="term" value="P:mycotoxin biosynthetic process"/>
    <property type="evidence" value="ECO:0007669"/>
    <property type="project" value="UniProtKB-ARBA"/>
</dbReference>
<dbReference type="PRINTS" id="PR01239">
    <property type="entry name" value="EP450IICYP52"/>
</dbReference>
<dbReference type="Proteomes" id="UP001220324">
    <property type="component" value="Unassembled WGS sequence"/>
</dbReference>
<evidence type="ECO:0000256" key="2">
    <source>
        <dbReference type="ARBA" id="ARBA00010617"/>
    </source>
</evidence>
<keyword evidence="3 7" id="KW-0479">Metal-binding</keyword>
<dbReference type="EMBL" id="JAQIZZ010000012">
    <property type="protein sequence ID" value="KAJ5522873.1"/>
    <property type="molecule type" value="Genomic_DNA"/>
</dbReference>
<dbReference type="AlphaFoldDB" id="A0AAD6CH62"/>
<dbReference type="InterPro" id="IPR017972">
    <property type="entry name" value="Cyt_P450_CS"/>
</dbReference>
<dbReference type="PRINTS" id="PR00385">
    <property type="entry name" value="P450"/>
</dbReference>
<dbReference type="InterPro" id="IPR036396">
    <property type="entry name" value="Cyt_P450_sf"/>
</dbReference>
<proteinExistence type="inferred from homology"/>
<dbReference type="PANTHER" id="PTHR24287:SF18">
    <property type="entry name" value="CYTOCHROME P450 MONOOXYGENASE APDE-RELATED"/>
    <property type="match status" value="1"/>
</dbReference>
<keyword evidence="6 7" id="KW-0503">Monooxygenase</keyword>
<comment type="cofactor">
    <cofactor evidence="1">
        <name>heme</name>
        <dbReference type="ChEBI" id="CHEBI:30413"/>
    </cofactor>
</comment>